<feature type="transmembrane region" description="Helical" evidence="2">
    <location>
        <begin position="305"/>
        <end position="322"/>
    </location>
</feature>
<keyword evidence="2" id="KW-0472">Membrane</keyword>
<name>A0A1X0QST7_RHIZD</name>
<feature type="coiled-coil region" evidence="1">
    <location>
        <begin position="193"/>
        <end position="252"/>
    </location>
</feature>
<dbReference type="AlphaFoldDB" id="A0A1X0QST7"/>
<accession>A0A1X0QST7</accession>
<keyword evidence="2" id="KW-0812">Transmembrane</keyword>
<sequence>MSAEELYNKALRSFLLKKHITAINNCNKAIPALSSNYQNANAETLRMNIWTLYLNILAILLKDSKFNSLVKLPGFEKVGSLQDACFCIWNKVKEGHGGIHSVDPGLVSTMISMDVNLQQYSCAKVVAEEWLYSLSDAILDHISQQIENDDDRISYAYNKIVELYIIRILPGLYDFETAESFLEYNSILTGTKLESLKLSIKEHKELLETQKKLKEEEERTRIVALENERKEKEEEKKKKEIKVKEVDFLEKEGVKEESTVVNSSKENETSSNNTIIDGKIAISNERARQVIVIKHWINQISAKGIASYTAALLFIFAFLTLLRKRGRLSLVLEKLWQTIKMGTKVTYM</sequence>
<dbReference type="EMBL" id="KV922031">
    <property type="protein sequence ID" value="ORE02806.1"/>
    <property type="molecule type" value="Genomic_DNA"/>
</dbReference>
<evidence type="ECO:0000313" key="3">
    <source>
        <dbReference type="EMBL" id="ORE02806.1"/>
    </source>
</evidence>
<dbReference type="OrthoDB" id="3981028at2759"/>
<protein>
    <submittedName>
        <fullName evidence="3">Uncharacterized protein</fullName>
    </submittedName>
</protein>
<keyword evidence="2" id="KW-1133">Transmembrane helix</keyword>
<reference evidence="3" key="1">
    <citation type="journal article" date="2016" name="Proc. Natl. Acad. Sci. U.S.A.">
        <title>Lipid metabolic changes in an early divergent fungus govern the establishment of a mutualistic symbiosis with endobacteria.</title>
        <authorList>
            <person name="Lastovetsky O.A."/>
            <person name="Gaspar M.L."/>
            <person name="Mondo S.J."/>
            <person name="LaButti K.M."/>
            <person name="Sandor L."/>
            <person name="Grigoriev I.V."/>
            <person name="Henry S.A."/>
            <person name="Pawlowska T.E."/>
        </authorList>
    </citation>
    <scope>NUCLEOTIDE SEQUENCE [LARGE SCALE GENOMIC DNA]</scope>
    <source>
        <strain evidence="3">ATCC 52814</strain>
    </source>
</reference>
<gene>
    <name evidence="3" type="ORF">BCV72DRAFT_214490</name>
</gene>
<evidence type="ECO:0000256" key="2">
    <source>
        <dbReference type="SAM" id="Phobius"/>
    </source>
</evidence>
<evidence type="ECO:0000256" key="1">
    <source>
        <dbReference type="SAM" id="Coils"/>
    </source>
</evidence>
<proteinExistence type="predicted"/>
<organism evidence="3">
    <name type="scientific">Rhizopus microsporus var. microsporus</name>
    <dbReference type="NCBI Taxonomy" id="86635"/>
    <lineage>
        <taxon>Eukaryota</taxon>
        <taxon>Fungi</taxon>
        <taxon>Fungi incertae sedis</taxon>
        <taxon>Mucoromycota</taxon>
        <taxon>Mucoromycotina</taxon>
        <taxon>Mucoromycetes</taxon>
        <taxon>Mucorales</taxon>
        <taxon>Mucorineae</taxon>
        <taxon>Rhizopodaceae</taxon>
        <taxon>Rhizopus</taxon>
    </lineage>
</organism>
<keyword evidence="1" id="KW-0175">Coiled coil</keyword>
<dbReference type="VEuPathDB" id="FungiDB:BCV72DRAFT_214490"/>
<dbReference type="Proteomes" id="UP000242414">
    <property type="component" value="Unassembled WGS sequence"/>
</dbReference>